<evidence type="ECO:0000256" key="1">
    <source>
        <dbReference type="SAM" id="MobiDB-lite"/>
    </source>
</evidence>
<reference evidence="2 3" key="1">
    <citation type="submission" date="2024-01" db="EMBL/GenBank/DDBJ databases">
        <authorList>
            <person name="Alioto T."/>
            <person name="Alioto T."/>
            <person name="Gomez Garrido J."/>
        </authorList>
    </citation>
    <scope>NUCLEOTIDE SEQUENCE [LARGE SCALE GENOMIC DNA]</scope>
</reference>
<dbReference type="Proteomes" id="UP001314229">
    <property type="component" value="Unassembled WGS sequence"/>
</dbReference>
<sequence length="158" mass="17901">MEKLERKINSYRRRWLGVPRNFCSIGLYSTGSKLQMPVTSVVKEYKATKTSHAMMLRDSKHCRVRQAGIEVRTGRKWSANRALKEAEEHLHHADIVGAVAQSRFGLDCTARASWKKANSMERRSMLQKEVRKTEEESGNVKAVAMTKQGSWSDTGSSS</sequence>
<dbReference type="EMBL" id="CAWUFR010000754">
    <property type="protein sequence ID" value="CAK6980931.1"/>
    <property type="molecule type" value="Genomic_DNA"/>
</dbReference>
<dbReference type="AlphaFoldDB" id="A0AAV1Q9P0"/>
<keyword evidence="3" id="KW-1185">Reference proteome</keyword>
<feature type="region of interest" description="Disordered" evidence="1">
    <location>
        <begin position="129"/>
        <end position="158"/>
    </location>
</feature>
<evidence type="ECO:0000313" key="3">
    <source>
        <dbReference type="Proteomes" id="UP001314229"/>
    </source>
</evidence>
<proteinExistence type="predicted"/>
<comment type="caution">
    <text evidence="2">The sequence shown here is derived from an EMBL/GenBank/DDBJ whole genome shotgun (WGS) entry which is preliminary data.</text>
</comment>
<accession>A0AAV1Q9P0</accession>
<protein>
    <submittedName>
        <fullName evidence="2">PREDICTED: uncharacterized protein LOC107717409</fullName>
    </submittedName>
</protein>
<evidence type="ECO:0000313" key="2">
    <source>
        <dbReference type="EMBL" id="CAK6980931.1"/>
    </source>
</evidence>
<feature type="compositionally biased region" description="Polar residues" evidence="1">
    <location>
        <begin position="147"/>
        <end position="158"/>
    </location>
</feature>
<name>A0AAV1Q9P0_SCOSC</name>
<organism evidence="2 3">
    <name type="scientific">Scomber scombrus</name>
    <name type="common">Atlantic mackerel</name>
    <name type="synonym">Scomber vernalis</name>
    <dbReference type="NCBI Taxonomy" id="13677"/>
    <lineage>
        <taxon>Eukaryota</taxon>
        <taxon>Metazoa</taxon>
        <taxon>Chordata</taxon>
        <taxon>Craniata</taxon>
        <taxon>Vertebrata</taxon>
        <taxon>Euteleostomi</taxon>
        <taxon>Actinopterygii</taxon>
        <taxon>Neopterygii</taxon>
        <taxon>Teleostei</taxon>
        <taxon>Neoteleostei</taxon>
        <taxon>Acanthomorphata</taxon>
        <taxon>Pelagiaria</taxon>
        <taxon>Scombriformes</taxon>
        <taxon>Scombridae</taxon>
        <taxon>Scomber</taxon>
    </lineage>
</organism>
<gene>
    <name evidence="2" type="ORF">FSCOSCO3_A020851</name>
</gene>